<name>A0A6J6NYU7_9ZZZZ</name>
<dbReference type="AlphaFoldDB" id="A0A6J6NYU7"/>
<evidence type="ECO:0000313" key="1">
    <source>
        <dbReference type="EMBL" id="CAB4692150.1"/>
    </source>
</evidence>
<organism evidence="1">
    <name type="scientific">freshwater metagenome</name>
    <dbReference type="NCBI Taxonomy" id="449393"/>
    <lineage>
        <taxon>unclassified sequences</taxon>
        <taxon>metagenomes</taxon>
        <taxon>ecological metagenomes</taxon>
    </lineage>
</organism>
<gene>
    <name evidence="1" type="ORF">UFOPK2373_00855</name>
</gene>
<accession>A0A6J6NYU7</accession>
<dbReference type="EMBL" id="CAEZXL010000156">
    <property type="protein sequence ID" value="CAB4692150.1"/>
    <property type="molecule type" value="Genomic_DNA"/>
</dbReference>
<proteinExistence type="predicted"/>
<protein>
    <submittedName>
        <fullName evidence="1">Unannotated protein</fullName>
    </submittedName>
</protein>
<sequence>MMKQNVPEDKVNWLDQARLSDNYWIKNIYQVKELDGGDLEVEGNYHRYLPAKNILIRVSSNATIEEFIRVTHSALLSGAKFRLSIDSGFTKSTGVELGALVNRLNEEGRDVRFESEEEFNPNIRPGTRLILIGARDEKTSQLQANPDLFVIAGKATKSGRATLLAFYREQSISITQHRFGAISAELVNIFKPLG</sequence>
<reference evidence="1" key="1">
    <citation type="submission" date="2020-05" db="EMBL/GenBank/DDBJ databases">
        <authorList>
            <person name="Chiriac C."/>
            <person name="Salcher M."/>
            <person name="Ghai R."/>
            <person name="Kavagutti S V."/>
        </authorList>
    </citation>
    <scope>NUCLEOTIDE SEQUENCE</scope>
</reference>